<protein>
    <submittedName>
        <fullName evidence="3">Uncharacterized protein</fullName>
    </submittedName>
</protein>
<feature type="region of interest" description="Disordered" evidence="2">
    <location>
        <begin position="1"/>
        <end position="47"/>
    </location>
</feature>
<accession>A0A2Z7AC82</accession>
<feature type="compositionally biased region" description="Basic residues" evidence="2">
    <location>
        <begin position="392"/>
        <end position="402"/>
    </location>
</feature>
<organism evidence="3 4">
    <name type="scientific">Dorcoceras hygrometricum</name>
    <dbReference type="NCBI Taxonomy" id="472368"/>
    <lineage>
        <taxon>Eukaryota</taxon>
        <taxon>Viridiplantae</taxon>
        <taxon>Streptophyta</taxon>
        <taxon>Embryophyta</taxon>
        <taxon>Tracheophyta</taxon>
        <taxon>Spermatophyta</taxon>
        <taxon>Magnoliopsida</taxon>
        <taxon>eudicotyledons</taxon>
        <taxon>Gunneridae</taxon>
        <taxon>Pentapetalae</taxon>
        <taxon>asterids</taxon>
        <taxon>lamiids</taxon>
        <taxon>Lamiales</taxon>
        <taxon>Gesneriaceae</taxon>
        <taxon>Didymocarpoideae</taxon>
        <taxon>Trichosporeae</taxon>
        <taxon>Loxocarpinae</taxon>
        <taxon>Dorcoceras</taxon>
    </lineage>
</organism>
<feature type="coiled-coil region" evidence="1">
    <location>
        <begin position="79"/>
        <end position="106"/>
    </location>
</feature>
<evidence type="ECO:0000256" key="2">
    <source>
        <dbReference type="SAM" id="MobiDB-lite"/>
    </source>
</evidence>
<reference evidence="3 4" key="1">
    <citation type="journal article" date="2015" name="Proc. Natl. Acad. Sci. U.S.A.">
        <title>The resurrection genome of Boea hygrometrica: A blueprint for survival of dehydration.</title>
        <authorList>
            <person name="Xiao L."/>
            <person name="Yang G."/>
            <person name="Zhang L."/>
            <person name="Yang X."/>
            <person name="Zhao S."/>
            <person name="Ji Z."/>
            <person name="Zhou Q."/>
            <person name="Hu M."/>
            <person name="Wang Y."/>
            <person name="Chen M."/>
            <person name="Xu Y."/>
            <person name="Jin H."/>
            <person name="Xiao X."/>
            <person name="Hu G."/>
            <person name="Bao F."/>
            <person name="Hu Y."/>
            <person name="Wan P."/>
            <person name="Li L."/>
            <person name="Deng X."/>
            <person name="Kuang T."/>
            <person name="Xiang C."/>
            <person name="Zhu J.K."/>
            <person name="Oliver M.J."/>
            <person name="He Y."/>
        </authorList>
    </citation>
    <scope>NUCLEOTIDE SEQUENCE [LARGE SCALE GENOMIC DNA]</scope>
    <source>
        <strain evidence="4">cv. XS01</strain>
    </source>
</reference>
<feature type="region of interest" description="Disordered" evidence="2">
    <location>
        <begin position="379"/>
        <end position="416"/>
    </location>
</feature>
<feature type="compositionally biased region" description="Basic and acidic residues" evidence="2">
    <location>
        <begin position="1"/>
        <end position="28"/>
    </location>
</feature>
<dbReference type="AlphaFoldDB" id="A0A2Z7AC82"/>
<evidence type="ECO:0000313" key="4">
    <source>
        <dbReference type="Proteomes" id="UP000250235"/>
    </source>
</evidence>
<name>A0A2Z7AC82_9LAMI</name>
<evidence type="ECO:0000256" key="1">
    <source>
        <dbReference type="SAM" id="Coils"/>
    </source>
</evidence>
<keyword evidence="4" id="KW-1185">Reference proteome</keyword>
<dbReference type="EMBL" id="KV016747">
    <property type="protein sequence ID" value="KZV19231.1"/>
    <property type="molecule type" value="Genomic_DNA"/>
</dbReference>
<sequence length="450" mass="50556">MRTRSDKRPNRNNDRKVLVAEERNKNWTDTDSDSSSSSSSSSDSEQDEFHFLMAKQSSDDEVFDFSNTEFTREDLITALNEMVHEYRKLSQTFEEVKAENIDLKNSSVEPRSVQLENERLNEVMSSWTQSSVSLDNLCETQKPANDRNGLGFNAGERSAGETSTRSHLVYDKFKKMSYVKANVIYDSCESVRYDYQNSLKLNQKGKAGIGYLRLEKSKPSWLKNRLDKDKEKAVSKSFVSHHPRRSSKKVNWSKILFEVLKEMVDRTTKRAKGFAAQICVILKGDPAVTLGEAKTFHPSKIISAKTVNTYFAKNKTIDARGETDEPEVATVAIVKKKFVSNKRPTVVSEDPVVKKKRTTSGKDLAIVPVTLGAEPIQTVDPTSAMPAAHPPAPKRKEPKSKLRMTAGSDDEFVEKESAVETVVVEQRATTSADDVDTIIEEVIAVKRTIL</sequence>
<keyword evidence="1" id="KW-0175">Coiled coil</keyword>
<feature type="compositionally biased region" description="Low complexity" evidence="2">
    <location>
        <begin position="33"/>
        <end position="43"/>
    </location>
</feature>
<evidence type="ECO:0000313" key="3">
    <source>
        <dbReference type="EMBL" id="KZV19231.1"/>
    </source>
</evidence>
<gene>
    <name evidence="3" type="ORF">F511_20967</name>
</gene>
<proteinExistence type="predicted"/>
<dbReference type="Proteomes" id="UP000250235">
    <property type="component" value="Unassembled WGS sequence"/>
</dbReference>